<feature type="binding site" evidence="6">
    <location>
        <position position="182"/>
    </location>
    <ligand>
        <name>substrate</name>
    </ligand>
</feature>
<dbReference type="GO" id="GO:0046872">
    <property type="term" value="F:metal ion binding"/>
    <property type="evidence" value="ECO:0007669"/>
    <property type="project" value="UniProtKB-UniRule"/>
</dbReference>
<evidence type="ECO:0000256" key="2">
    <source>
        <dbReference type="ARBA" id="ARBA00022438"/>
    </source>
</evidence>
<protein>
    <recommendedName>
        <fullName evidence="6 7">Methionine aminopeptidase</fullName>
        <shortName evidence="6">MAP</shortName>
        <shortName evidence="6">MetAP</shortName>
        <ecNumber evidence="6 7">3.4.11.18</ecNumber>
    </recommendedName>
    <alternativeName>
        <fullName evidence="6">Peptidase M</fullName>
    </alternativeName>
</protein>
<comment type="function">
    <text evidence="1 6">Removes the N-terminal methionine from nascent proteins. The N-terminal methionine is often cleaved when the second residue in the primary sequence is small and uncharged (Met-Ala-, Cys, Gly, Pro, Ser, Thr, or Val). Requires deformylation of the N(alpha)-formylated initiator methionine before it can be hydrolyzed.</text>
</comment>
<evidence type="ECO:0000256" key="3">
    <source>
        <dbReference type="ARBA" id="ARBA00022670"/>
    </source>
</evidence>
<proteinExistence type="inferred from homology"/>
<evidence type="ECO:0000256" key="6">
    <source>
        <dbReference type="HAMAP-Rule" id="MF_01974"/>
    </source>
</evidence>
<dbReference type="EC" id="3.4.11.18" evidence="6 7"/>
<dbReference type="InterPro" id="IPR000994">
    <property type="entry name" value="Pept_M24"/>
</dbReference>
<dbReference type="PRINTS" id="PR00599">
    <property type="entry name" value="MAPEPTIDASE"/>
</dbReference>
<evidence type="ECO:0000256" key="5">
    <source>
        <dbReference type="ARBA" id="ARBA00022801"/>
    </source>
</evidence>
<evidence type="ECO:0000259" key="8">
    <source>
        <dbReference type="Pfam" id="PF00557"/>
    </source>
</evidence>
<feature type="domain" description="Peptidase M24" evidence="8">
    <location>
        <begin position="12"/>
        <end position="245"/>
    </location>
</feature>
<feature type="binding site" evidence="6">
    <location>
        <position position="101"/>
    </location>
    <ligand>
        <name>a divalent metal cation</name>
        <dbReference type="ChEBI" id="CHEBI:60240"/>
        <label>1</label>
    </ligand>
</feature>
<dbReference type="GO" id="GO:0070006">
    <property type="term" value="F:metalloaminopeptidase activity"/>
    <property type="evidence" value="ECO:0007669"/>
    <property type="project" value="UniProtKB-UniRule"/>
</dbReference>
<dbReference type="NCBIfam" id="TIGR00500">
    <property type="entry name" value="met_pdase_I"/>
    <property type="match status" value="1"/>
</dbReference>
<gene>
    <name evidence="6" type="primary">map</name>
    <name evidence="9" type="ORF">C8D99_11475</name>
</gene>
<comment type="similarity">
    <text evidence="6">Belongs to the peptidase M24A family. Methionine aminopeptidase type 1 subfamily.</text>
</comment>
<feature type="binding site" evidence="6">
    <location>
        <position position="175"/>
    </location>
    <ligand>
        <name>a divalent metal cation</name>
        <dbReference type="ChEBI" id="CHEBI:60240"/>
        <label>2</label>
        <note>catalytic</note>
    </ligand>
</feature>
<comment type="catalytic activity">
    <reaction evidence="6 7">
        <text>Release of N-terminal amino acids, preferentially methionine, from peptides and arylamides.</text>
        <dbReference type="EC" id="3.4.11.18"/>
    </reaction>
</comment>
<comment type="subunit">
    <text evidence="6">Monomer.</text>
</comment>
<feature type="binding site" evidence="6">
    <location>
        <position position="208"/>
    </location>
    <ligand>
        <name>a divalent metal cation</name>
        <dbReference type="ChEBI" id="CHEBI:60240"/>
        <label>2</label>
        <note>catalytic</note>
    </ligand>
</feature>
<dbReference type="GO" id="GO:0004239">
    <property type="term" value="F:initiator methionyl aminopeptidase activity"/>
    <property type="evidence" value="ECO:0007669"/>
    <property type="project" value="UniProtKB-UniRule"/>
</dbReference>
<keyword evidence="10" id="KW-1185">Reference proteome</keyword>
<dbReference type="InterPro" id="IPR001714">
    <property type="entry name" value="Pept_M24_MAP"/>
</dbReference>
<dbReference type="GO" id="GO:0005829">
    <property type="term" value="C:cytosol"/>
    <property type="evidence" value="ECO:0007669"/>
    <property type="project" value="TreeGrafter"/>
</dbReference>
<dbReference type="Gene3D" id="3.90.230.10">
    <property type="entry name" value="Creatinase/methionine aminopeptidase superfamily"/>
    <property type="match status" value="1"/>
</dbReference>
<reference evidence="9 10" key="1">
    <citation type="submission" date="2019-03" db="EMBL/GenBank/DDBJ databases">
        <title>Genomic Encyclopedia of Type Strains, Phase IV (KMG-IV): sequencing the most valuable type-strain genomes for metagenomic binning, comparative biology and taxonomic classification.</title>
        <authorList>
            <person name="Goeker M."/>
        </authorList>
    </citation>
    <scope>NUCLEOTIDE SEQUENCE [LARGE SCALE GENOMIC DNA]</scope>
    <source>
        <strain evidence="9 10">DSM 25964</strain>
    </source>
</reference>
<comment type="caution">
    <text evidence="9">The sequence shown here is derived from an EMBL/GenBank/DDBJ whole genome shotgun (WGS) entry which is preliminary data.</text>
</comment>
<accession>A0A4R8M2P2</accession>
<sequence>MITLKKEAELVYMRKAGKIVADVLDMIGGIVRPGVTTGEIDRAAEDLIRKAGATPAFKGYRVPGIPSPFPGAVCASINREIVHGIPSSDRCLEEGDIISIDVGTCYSGYYGDAACTYPVGRVNAVRRKLLDVTLGSLEQAVSVAKAGNTLGDIGYAVESFIAPHGFGLVRDYSGHGIGAHLHEPPQIPNYGRPGRGITLKAGMTLAIEPMVMAGAEEVEVGRDQWVVMTVDGSDAAHFEKSVLIRDGEPEILTPWTWA</sequence>
<feature type="binding site" evidence="6">
    <location>
        <position position="83"/>
    </location>
    <ligand>
        <name>substrate</name>
    </ligand>
</feature>
<feature type="binding site" evidence="6">
    <location>
        <position position="112"/>
    </location>
    <ligand>
        <name>a divalent metal cation</name>
        <dbReference type="ChEBI" id="CHEBI:60240"/>
        <label>1</label>
    </ligand>
</feature>
<dbReference type="HAMAP" id="MF_01974">
    <property type="entry name" value="MetAP_1"/>
    <property type="match status" value="1"/>
</dbReference>
<dbReference type="Pfam" id="PF00557">
    <property type="entry name" value="Peptidase_M24"/>
    <property type="match status" value="1"/>
</dbReference>
<evidence type="ECO:0000256" key="4">
    <source>
        <dbReference type="ARBA" id="ARBA00022723"/>
    </source>
</evidence>
<keyword evidence="2 6" id="KW-0031">Aminopeptidase</keyword>
<dbReference type="AlphaFoldDB" id="A0A4R8M2P2"/>
<dbReference type="InterPro" id="IPR036005">
    <property type="entry name" value="Creatinase/aminopeptidase-like"/>
</dbReference>
<dbReference type="InterPro" id="IPR002467">
    <property type="entry name" value="Pept_M24A_MAP1"/>
</dbReference>
<keyword evidence="5 6" id="KW-0378">Hydrolase</keyword>
<feature type="binding site" evidence="6">
    <location>
        <position position="112"/>
    </location>
    <ligand>
        <name>a divalent metal cation</name>
        <dbReference type="ChEBI" id="CHEBI:60240"/>
        <label>2</label>
        <note>catalytic</note>
    </ligand>
</feature>
<dbReference type="GO" id="GO:0006508">
    <property type="term" value="P:proteolysis"/>
    <property type="evidence" value="ECO:0007669"/>
    <property type="project" value="UniProtKB-KW"/>
</dbReference>
<organism evidence="9 10">
    <name type="scientific">Aminivibrio pyruvatiphilus</name>
    <dbReference type="NCBI Taxonomy" id="1005740"/>
    <lineage>
        <taxon>Bacteria</taxon>
        <taxon>Thermotogati</taxon>
        <taxon>Synergistota</taxon>
        <taxon>Synergistia</taxon>
        <taxon>Synergistales</taxon>
        <taxon>Aminobacteriaceae</taxon>
        <taxon>Aminivibrio</taxon>
    </lineage>
</organism>
<dbReference type="EMBL" id="SORI01000014">
    <property type="protein sequence ID" value="TDY58383.1"/>
    <property type="molecule type" value="Genomic_DNA"/>
</dbReference>
<dbReference type="PROSITE" id="PS00680">
    <property type="entry name" value="MAP_1"/>
    <property type="match status" value="1"/>
</dbReference>
<keyword evidence="4 6" id="KW-0479">Metal-binding</keyword>
<dbReference type="RefSeq" id="WP_133958102.1">
    <property type="nucleotide sequence ID" value="NZ_SORI01000014.1"/>
</dbReference>
<evidence type="ECO:0000256" key="1">
    <source>
        <dbReference type="ARBA" id="ARBA00002521"/>
    </source>
</evidence>
<dbReference type="Proteomes" id="UP000295066">
    <property type="component" value="Unassembled WGS sequence"/>
</dbReference>
<feature type="binding site" evidence="6">
    <location>
        <position position="239"/>
    </location>
    <ligand>
        <name>a divalent metal cation</name>
        <dbReference type="ChEBI" id="CHEBI:60240"/>
        <label>1</label>
    </ligand>
</feature>
<comment type="cofactor">
    <cofactor evidence="6">
        <name>Co(2+)</name>
        <dbReference type="ChEBI" id="CHEBI:48828"/>
    </cofactor>
    <cofactor evidence="6">
        <name>Zn(2+)</name>
        <dbReference type="ChEBI" id="CHEBI:29105"/>
    </cofactor>
    <cofactor evidence="6">
        <name>Mn(2+)</name>
        <dbReference type="ChEBI" id="CHEBI:29035"/>
    </cofactor>
    <cofactor evidence="6">
        <name>Fe(2+)</name>
        <dbReference type="ChEBI" id="CHEBI:29033"/>
    </cofactor>
    <text evidence="6">Binds 2 divalent metal cations per subunit. Has a high-affinity and a low affinity metal-binding site. The true nature of the physiological cofactor is under debate. The enzyme is active with cobalt, zinc, manganese or divalent iron ions. Most likely, methionine aminopeptidases function as mononuclear Fe(2+)-metalloproteases under physiological conditions, and the catalytically relevant metal-binding site has been assigned to the histidine-containing high-affinity site.</text>
</comment>
<evidence type="ECO:0000313" key="10">
    <source>
        <dbReference type="Proteomes" id="UP000295066"/>
    </source>
</evidence>
<evidence type="ECO:0000313" key="9">
    <source>
        <dbReference type="EMBL" id="TDY58383.1"/>
    </source>
</evidence>
<keyword evidence="3 6" id="KW-0645">Protease</keyword>
<evidence type="ECO:0000256" key="7">
    <source>
        <dbReference type="RuleBase" id="RU003653"/>
    </source>
</evidence>
<name>A0A4R8M2P2_9BACT</name>
<dbReference type="PANTHER" id="PTHR43330:SF27">
    <property type="entry name" value="METHIONINE AMINOPEPTIDASE"/>
    <property type="match status" value="1"/>
</dbReference>
<feature type="binding site" evidence="6">
    <location>
        <position position="239"/>
    </location>
    <ligand>
        <name>a divalent metal cation</name>
        <dbReference type="ChEBI" id="CHEBI:60240"/>
        <label>2</label>
        <note>catalytic</note>
    </ligand>
</feature>
<dbReference type="SUPFAM" id="SSF55920">
    <property type="entry name" value="Creatinase/aminopeptidase"/>
    <property type="match status" value="1"/>
</dbReference>
<dbReference type="PANTHER" id="PTHR43330">
    <property type="entry name" value="METHIONINE AMINOPEPTIDASE"/>
    <property type="match status" value="1"/>
</dbReference>
<dbReference type="OrthoDB" id="9802055at2"/>
<dbReference type="CDD" id="cd01086">
    <property type="entry name" value="MetAP1"/>
    <property type="match status" value="1"/>
</dbReference>